<dbReference type="Pfam" id="PF16261">
    <property type="entry name" value="DUF4915"/>
    <property type="match status" value="1"/>
</dbReference>
<dbReference type="EMBL" id="NISK01000004">
    <property type="protein sequence ID" value="OWQ95022.1"/>
    <property type="molecule type" value="Genomic_DNA"/>
</dbReference>
<comment type="caution">
    <text evidence="2">The sequence shown here is derived from an EMBL/GenBank/DDBJ whole genome shotgun (WGS) entry which is preliminary data.</text>
</comment>
<accession>A0A246JQE8</accession>
<dbReference type="SUPFAM" id="SSF101898">
    <property type="entry name" value="NHL repeat"/>
    <property type="match status" value="1"/>
</dbReference>
<dbReference type="Proteomes" id="UP000197361">
    <property type="component" value="Unassembled WGS sequence"/>
</dbReference>
<reference evidence="2 3" key="1">
    <citation type="journal article" date="2010" name="Int. J. Syst. Evol. Microbiol.">
        <title>Sphingopyxis bauzanensis sp. nov., a psychrophilic bacterium isolated from soil.</title>
        <authorList>
            <person name="Zhang D.C."/>
            <person name="Liu H.C."/>
            <person name="Xin Y.H."/>
            <person name="Zhou Y.G."/>
            <person name="Schinner F."/>
            <person name="Margesin R."/>
        </authorList>
    </citation>
    <scope>NUCLEOTIDE SEQUENCE [LARGE SCALE GENOMIC DNA]</scope>
    <source>
        <strain evidence="2 3">DSM 22271</strain>
    </source>
</reference>
<evidence type="ECO:0000313" key="2">
    <source>
        <dbReference type="EMBL" id="OWQ95022.1"/>
    </source>
</evidence>
<protein>
    <submittedName>
        <fullName evidence="2">TIGR03032 family protein</fullName>
    </submittedName>
</protein>
<dbReference type="NCBIfam" id="TIGR03032">
    <property type="entry name" value="TIGR03032 family protein"/>
    <property type="match status" value="1"/>
</dbReference>
<evidence type="ECO:0000313" key="3">
    <source>
        <dbReference type="Proteomes" id="UP000197361"/>
    </source>
</evidence>
<feature type="domain" description="Conserved hypothetical protein CHP03032" evidence="1">
    <location>
        <begin position="24"/>
        <end position="339"/>
    </location>
</feature>
<dbReference type="InterPro" id="IPR017481">
    <property type="entry name" value="CHP03032"/>
</dbReference>
<gene>
    <name evidence="2" type="ORF">CDQ92_16940</name>
</gene>
<name>A0A246JQE8_9SPHN</name>
<organism evidence="2 3">
    <name type="scientific">Sphingopyxis bauzanensis</name>
    <dbReference type="NCBI Taxonomy" id="651663"/>
    <lineage>
        <taxon>Bacteria</taxon>
        <taxon>Pseudomonadati</taxon>
        <taxon>Pseudomonadota</taxon>
        <taxon>Alphaproteobacteria</taxon>
        <taxon>Sphingomonadales</taxon>
        <taxon>Sphingomonadaceae</taxon>
        <taxon>Sphingopyxis</taxon>
    </lineage>
</organism>
<evidence type="ECO:0000259" key="1">
    <source>
        <dbReference type="Pfam" id="PF16261"/>
    </source>
</evidence>
<dbReference type="OrthoDB" id="238183at2"/>
<dbReference type="AlphaFoldDB" id="A0A246JQE8"/>
<proteinExistence type="predicted"/>
<keyword evidence="3" id="KW-1185">Reference proteome</keyword>
<sequence length="356" mass="38704">MAAALDDPAGHDPGDAPISISAGLADWLLAQGISLAFTSYQTGQLIVAGVGPDMRLSFNQQQYARATGLFYDRGRLLVGSMFQIWRLENMLRPGHYANNAFDMALVPRTAHTVGYVDTHELAFDADDRIIFINSRYSCLATIDEVHSFRPVWRPRFISALAPEDRCHLNGLAMDCGVPRFVTVAGISDEKDGWRADRQGGGAVIDIVSDEVVVSGLTMPHSPRVHDGALWLLDSGRGQIVRVDIGSGNREDIAFCPGFLRGLAFHNNFAIVTVSMAREDKFKDLAIQAGLEERHLEAQCGILIVDTRTGQTVHSILLGGKFTEMFDVAILPGVRNPMTIGPATVEMIGAVSIGDEI</sequence>